<dbReference type="Gene3D" id="2.60.40.4070">
    <property type="match status" value="1"/>
</dbReference>
<evidence type="ECO:0000256" key="1">
    <source>
        <dbReference type="SAM" id="SignalP"/>
    </source>
</evidence>
<dbReference type="EMBL" id="JBHLTC010000023">
    <property type="protein sequence ID" value="MFC0626279.1"/>
    <property type="molecule type" value="Genomic_DNA"/>
</dbReference>
<keyword evidence="1" id="KW-0732">Signal</keyword>
<evidence type="ECO:0000313" key="3">
    <source>
        <dbReference type="Proteomes" id="UP001589890"/>
    </source>
</evidence>
<keyword evidence="3" id="KW-1185">Reference proteome</keyword>
<feature type="signal peptide" evidence="1">
    <location>
        <begin position="1"/>
        <end position="22"/>
    </location>
</feature>
<proteinExistence type="predicted"/>
<gene>
    <name evidence="2" type="ORF">ACFFGN_19525</name>
</gene>
<evidence type="ECO:0000313" key="2">
    <source>
        <dbReference type="EMBL" id="MFC0626279.1"/>
    </source>
</evidence>
<dbReference type="Proteomes" id="UP001589890">
    <property type="component" value="Unassembled WGS sequence"/>
</dbReference>
<feature type="chain" id="PRO_5045612480" description="FlgD Ig-like domain-containing protein" evidence="1">
    <location>
        <begin position="23"/>
        <end position="445"/>
    </location>
</feature>
<organism evidence="2 3">
    <name type="scientific">Kribbella deserti</name>
    <dbReference type="NCBI Taxonomy" id="1926257"/>
    <lineage>
        <taxon>Bacteria</taxon>
        <taxon>Bacillati</taxon>
        <taxon>Actinomycetota</taxon>
        <taxon>Actinomycetes</taxon>
        <taxon>Propionibacteriales</taxon>
        <taxon>Kribbellaceae</taxon>
        <taxon>Kribbella</taxon>
    </lineage>
</organism>
<name>A0ABV6QNR0_9ACTN</name>
<protein>
    <recommendedName>
        <fullName evidence="4">FlgD Ig-like domain-containing protein</fullName>
    </recommendedName>
</protein>
<reference evidence="2 3" key="1">
    <citation type="submission" date="2024-09" db="EMBL/GenBank/DDBJ databases">
        <authorList>
            <person name="Sun Q."/>
            <person name="Mori K."/>
        </authorList>
    </citation>
    <scope>NUCLEOTIDE SEQUENCE [LARGE SCALE GENOMIC DNA]</scope>
    <source>
        <strain evidence="2 3">CGMCC 1.15906</strain>
    </source>
</reference>
<dbReference type="RefSeq" id="WP_380049563.1">
    <property type="nucleotide sequence ID" value="NZ_JBHLTC010000023.1"/>
</dbReference>
<comment type="caution">
    <text evidence="2">The sequence shown here is derived from an EMBL/GenBank/DDBJ whole genome shotgun (WGS) entry which is preliminary data.</text>
</comment>
<evidence type="ECO:0008006" key="4">
    <source>
        <dbReference type="Google" id="ProtNLM"/>
    </source>
</evidence>
<sequence length="445" mass="47141">MTWRTGTAAIAALALIPAGTTAAQALHLHRAAASVTTEAVLTGTHAVAVQPGRISYSKGGPNSEGWTRFEVFTRTTSITAGKLVLGPEQKLLSDTQYAALSGSAGWLQYGGNQLRDSAGVITELPGLGSAPPQASGNRIMLRGRQFVGSPPTNWSWPTRIDLQTMTYTGRPEVAALFGNHMIHAAGNNNEAIVVADVVRNVRAVHYSGTTRIVAVAISGKWLAWVTGCPSTEPCAQTLTIRDTAAKTQRTIATKGTTSLKLSGGYLAFDAKPGTQRELRTIKHGTSTQLAAGTLPASPNVGRPVDARDVTPDQFDLDDETLVWTDKDLAFKAVQLAPFINAPVYLGAAFAPSSMTTSWTLKLPVSKALPTCQVTIYRGTAKVRVFNCANTDGMVIETWNGKTSTGATLPKGTYTYRVTGQDADKYNLRNYDGTLTAVGGSITKTA</sequence>
<accession>A0ABV6QNR0</accession>